<feature type="domain" description="Thymidylate kinase-like" evidence="9">
    <location>
        <begin position="10"/>
        <end position="191"/>
    </location>
</feature>
<dbReference type="NCBIfam" id="TIGR00041">
    <property type="entry name" value="DTMP_kinase"/>
    <property type="match status" value="1"/>
</dbReference>
<dbReference type="GO" id="GO:0005524">
    <property type="term" value="F:ATP binding"/>
    <property type="evidence" value="ECO:0007669"/>
    <property type="project" value="UniProtKB-UniRule"/>
</dbReference>
<keyword evidence="4 8" id="KW-0547">Nucleotide-binding</keyword>
<keyword evidence="11" id="KW-1185">Reference proteome</keyword>
<proteinExistence type="inferred from homology"/>
<dbReference type="Proteomes" id="UP001154240">
    <property type="component" value="Unassembled WGS sequence"/>
</dbReference>
<dbReference type="InterPro" id="IPR027417">
    <property type="entry name" value="P-loop_NTPase"/>
</dbReference>
<feature type="binding site" evidence="8">
    <location>
        <begin position="12"/>
        <end position="19"/>
    </location>
    <ligand>
        <name>ATP</name>
        <dbReference type="ChEBI" id="CHEBI:30616"/>
    </ligand>
</feature>
<organism evidence="10 11">
    <name type="scientific">Thiovibrio frasassiensis</name>
    <dbReference type="NCBI Taxonomy" id="2984131"/>
    <lineage>
        <taxon>Bacteria</taxon>
        <taxon>Pseudomonadati</taxon>
        <taxon>Thermodesulfobacteriota</taxon>
        <taxon>Desulfobulbia</taxon>
        <taxon>Desulfobulbales</taxon>
        <taxon>Thiovibrionaceae</taxon>
        <taxon>Thiovibrio</taxon>
    </lineage>
</organism>
<protein>
    <recommendedName>
        <fullName evidence="8">Thymidylate kinase</fullName>
        <ecNumber evidence="8">2.7.4.9</ecNumber>
    </recommendedName>
    <alternativeName>
        <fullName evidence="8">dTMP kinase</fullName>
    </alternativeName>
</protein>
<sequence>MAEKGVLIAFEGIDGTGKTTQIELLAEVLRRRGLSVVTTREPTDGQYGRKIRALYKNRQSVTPAEELVLFLDDRREHVAQVIAPALACGRVVLTDRYYYSTAAYQGAAGHDPQKIIAANELFAPVPDMVIMLEAPVSLGVHRVQKLRGETLNDFEQEGALARVARIFAELKGANIHRIDGTGDAAAVHALIMQAVAELF</sequence>
<dbReference type="EMBL" id="JAPHEH010000001">
    <property type="protein sequence ID" value="MDG4476998.1"/>
    <property type="molecule type" value="Genomic_DNA"/>
</dbReference>
<dbReference type="RefSeq" id="WP_307633963.1">
    <property type="nucleotide sequence ID" value="NZ_JAPHEH010000001.1"/>
</dbReference>
<dbReference type="InterPro" id="IPR018095">
    <property type="entry name" value="Thymidylate_kin_CS"/>
</dbReference>
<comment type="similarity">
    <text evidence="1 8">Belongs to the thymidylate kinase family.</text>
</comment>
<dbReference type="AlphaFoldDB" id="A0A9X4MK40"/>
<dbReference type="Pfam" id="PF02223">
    <property type="entry name" value="Thymidylate_kin"/>
    <property type="match status" value="1"/>
</dbReference>
<dbReference type="CDD" id="cd01672">
    <property type="entry name" value="TMPK"/>
    <property type="match status" value="1"/>
</dbReference>
<reference evidence="10" key="2">
    <citation type="submission" date="2022-10" db="EMBL/GenBank/DDBJ databases">
        <authorList>
            <person name="Aronson H.S."/>
        </authorList>
    </citation>
    <scope>NUCLEOTIDE SEQUENCE</scope>
    <source>
        <strain evidence="10">RS19-109</strain>
    </source>
</reference>
<dbReference type="GO" id="GO:0006235">
    <property type="term" value="P:dTTP biosynthetic process"/>
    <property type="evidence" value="ECO:0007669"/>
    <property type="project" value="UniProtKB-UniRule"/>
</dbReference>
<comment type="caution">
    <text evidence="10">The sequence shown here is derived from an EMBL/GenBank/DDBJ whole genome shotgun (WGS) entry which is preliminary data.</text>
</comment>
<evidence type="ECO:0000256" key="7">
    <source>
        <dbReference type="ARBA" id="ARBA00048743"/>
    </source>
</evidence>
<evidence type="ECO:0000256" key="3">
    <source>
        <dbReference type="ARBA" id="ARBA00022727"/>
    </source>
</evidence>
<comment type="catalytic activity">
    <reaction evidence="7 8">
        <text>dTMP + ATP = dTDP + ADP</text>
        <dbReference type="Rhea" id="RHEA:13517"/>
        <dbReference type="ChEBI" id="CHEBI:30616"/>
        <dbReference type="ChEBI" id="CHEBI:58369"/>
        <dbReference type="ChEBI" id="CHEBI:63528"/>
        <dbReference type="ChEBI" id="CHEBI:456216"/>
        <dbReference type="EC" id="2.7.4.9"/>
    </reaction>
</comment>
<evidence type="ECO:0000256" key="6">
    <source>
        <dbReference type="ARBA" id="ARBA00022840"/>
    </source>
</evidence>
<evidence type="ECO:0000313" key="10">
    <source>
        <dbReference type="EMBL" id="MDG4476998.1"/>
    </source>
</evidence>
<dbReference type="PANTHER" id="PTHR10344">
    <property type="entry name" value="THYMIDYLATE KINASE"/>
    <property type="match status" value="1"/>
</dbReference>
<dbReference type="GO" id="GO:0006233">
    <property type="term" value="P:dTDP biosynthetic process"/>
    <property type="evidence" value="ECO:0007669"/>
    <property type="project" value="InterPro"/>
</dbReference>
<reference evidence="10" key="1">
    <citation type="journal article" date="2022" name="bioRxiv">
        <title>Thiovibrio frasassiensisgen. nov., sp. nov., an autotrophic, elemental sulfur disproportionating bacterium isolated from sulfidic karst sediment, and proposal of Thiovibrionaceae fam. nov.</title>
        <authorList>
            <person name="Aronson H."/>
            <person name="Thomas C."/>
            <person name="Bhattacharyya M."/>
            <person name="Eckstein S."/>
            <person name="Jensen S."/>
            <person name="Barco R."/>
            <person name="Macalady J."/>
            <person name="Amend J."/>
        </authorList>
    </citation>
    <scope>NUCLEOTIDE SEQUENCE</scope>
    <source>
        <strain evidence="10">RS19-109</strain>
    </source>
</reference>
<dbReference type="Gene3D" id="3.40.50.300">
    <property type="entry name" value="P-loop containing nucleotide triphosphate hydrolases"/>
    <property type="match status" value="1"/>
</dbReference>
<gene>
    <name evidence="8 10" type="primary">tmk</name>
    <name evidence="10" type="ORF">OLX77_12625</name>
</gene>
<evidence type="ECO:0000256" key="5">
    <source>
        <dbReference type="ARBA" id="ARBA00022777"/>
    </source>
</evidence>
<dbReference type="InterPro" id="IPR039430">
    <property type="entry name" value="Thymidylate_kin-like_dom"/>
</dbReference>
<keyword evidence="3 8" id="KW-0545">Nucleotide biosynthesis</keyword>
<dbReference type="HAMAP" id="MF_00165">
    <property type="entry name" value="Thymidylate_kinase"/>
    <property type="match status" value="1"/>
</dbReference>
<dbReference type="PROSITE" id="PS01331">
    <property type="entry name" value="THYMIDYLATE_KINASE"/>
    <property type="match status" value="1"/>
</dbReference>
<dbReference type="GO" id="GO:0006227">
    <property type="term" value="P:dUDP biosynthetic process"/>
    <property type="evidence" value="ECO:0007669"/>
    <property type="project" value="TreeGrafter"/>
</dbReference>
<keyword evidence="5 8" id="KW-0418">Kinase</keyword>
<dbReference type="SUPFAM" id="SSF52540">
    <property type="entry name" value="P-loop containing nucleoside triphosphate hydrolases"/>
    <property type="match status" value="1"/>
</dbReference>
<dbReference type="EC" id="2.7.4.9" evidence="8"/>
<evidence type="ECO:0000256" key="4">
    <source>
        <dbReference type="ARBA" id="ARBA00022741"/>
    </source>
</evidence>
<dbReference type="PANTHER" id="PTHR10344:SF4">
    <property type="entry name" value="UMP-CMP KINASE 2, MITOCHONDRIAL"/>
    <property type="match status" value="1"/>
</dbReference>
<dbReference type="InterPro" id="IPR018094">
    <property type="entry name" value="Thymidylate_kinase"/>
</dbReference>
<evidence type="ECO:0000313" key="11">
    <source>
        <dbReference type="Proteomes" id="UP001154240"/>
    </source>
</evidence>
<dbReference type="GO" id="GO:0005737">
    <property type="term" value="C:cytoplasm"/>
    <property type="evidence" value="ECO:0007669"/>
    <property type="project" value="TreeGrafter"/>
</dbReference>
<evidence type="ECO:0000259" key="9">
    <source>
        <dbReference type="Pfam" id="PF02223"/>
    </source>
</evidence>
<name>A0A9X4MK40_9BACT</name>
<evidence type="ECO:0000256" key="1">
    <source>
        <dbReference type="ARBA" id="ARBA00009776"/>
    </source>
</evidence>
<keyword evidence="6 8" id="KW-0067">ATP-binding</keyword>
<evidence type="ECO:0000256" key="8">
    <source>
        <dbReference type="HAMAP-Rule" id="MF_00165"/>
    </source>
</evidence>
<accession>A0A9X4MK40</accession>
<comment type="function">
    <text evidence="8">Phosphorylation of dTMP to form dTDP in both de novo and salvage pathways of dTTP synthesis.</text>
</comment>
<dbReference type="GO" id="GO:0004798">
    <property type="term" value="F:dTMP kinase activity"/>
    <property type="evidence" value="ECO:0007669"/>
    <property type="project" value="UniProtKB-UniRule"/>
</dbReference>
<evidence type="ECO:0000256" key="2">
    <source>
        <dbReference type="ARBA" id="ARBA00022679"/>
    </source>
</evidence>
<keyword evidence="2 8" id="KW-0808">Transferase</keyword>